<reference evidence="7 8" key="1">
    <citation type="submission" date="2023-04" db="EMBL/GenBank/DDBJ databases">
        <title>Ottowia paracancer sp. nov., isolated from human stomach.</title>
        <authorList>
            <person name="Song Y."/>
        </authorList>
    </citation>
    <scope>NUCLEOTIDE SEQUENCE [LARGE SCALE GENOMIC DNA]</scope>
    <source>
        <strain evidence="7 8">10c7w1</strain>
    </source>
</reference>
<protein>
    <submittedName>
        <fullName evidence="7">H-NS histone family protein</fullName>
    </submittedName>
</protein>
<comment type="similarity">
    <text evidence="2">Belongs to the histone-like protein H-NS family.</text>
</comment>
<comment type="caution">
    <text evidence="7">The sequence shown here is derived from an EMBL/GenBank/DDBJ whole genome shotgun (WGS) entry which is preliminary data.</text>
</comment>
<keyword evidence="8" id="KW-1185">Reference proteome</keyword>
<feature type="region of interest" description="Disordered" evidence="5">
    <location>
        <begin position="47"/>
        <end position="84"/>
    </location>
</feature>
<gene>
    <name evidence="7" type="ORF">QB898_02855</name>
</gene>
<name>A0AAW6RL89_9BURK</name>
<organism evidence="7 8">
    <name type="scientific">Ottowia cancrivicina</name>
    <dbReference type="NCBI Taxonomy" id="3040346"/>
    <lineage>
        <taxon>Bacteria</taxon>
        <taxon>Pseudomonadati</taxon>
        <taxon>Pseudomonadota</taxon>
        <taxon>Betaproteobacteria</taxon>
        <taxon>Burkholderiales</taxon>
        <taxon>Comamonadaceae</taxon>
        <taxon>Ottowia</taxon>
    </lineage>
</organism>
<comment type="subcellular location">
    <subcellularLocation>
        <location evidence="1">Cytoplasm</location>
        <location evidence="1">Nucleoid</location>
    </subcellularLocation>
</comment>
<evidence type="ECO:0000256" key="1">
    <source>
        <dbReference type="ARBA" id="ARBA00004453"/>
    </source>
</evidence>
<dbReference type="RefSeq" id="WP_050715795.1">
    <property type="nucleotide sequence ID" value="NZ_JARVII010000003.1"/>
</dbReference>
<evidence type="ECO:0000256" key="4">
    <source>
        <dbReference type="ARBA" id="ARBA00023125"/>
    </source>
</evidence>
<dbReference type="SMART" id="SM00528">
    <property type="entry name" value="HNS"/>
    <property type="match status" value="1"/>
</dbReference>
<dbReference type="Pfam" id="PF00816">
    <property type="entry name" value="Histone_HNS"/>
    <property type="match status" value="1"/>
</dbReference>
<dbReference type="SUPFAM" id="SSF81273">
    <property type="entry name" value="H-NS histone-like proteins"/>
    <property type="match status" value="1"/>
</dbReference>
<dbReference type="GO" id="GO:0009295">
    <property type="term" value="C:nucleoid"/>
    <property type="evidence" value="ECO:0007669"/>
    <property type="project" value="UniProtKB-SubCell"/>
</dbReference>
<dbReference type="EMBL" id="JARVII010000003">
    <property type="protein sequence ID" value="MDG9698667.1"/>
    <property type="molecule type" value="Genomic_DNA"/>
</dbReference>
<evidence type="ECO:0000259" key="6">
    <source>
        <dbReference type="SMART" id="SM00528"/>
    </source>
</evidence>
<proteinExistence type="inferred from homology"/>
<evidence type="ECO:0000313" key="8">
    <source>
        <dbReference type="Proteomes" id="UP001237156"/>
    </source>
</evidence>
<keyword evidence="3" id="KW-0963">Cytoplasm</keyword>
<dbReference type="InterPro" id="IPR027444">
    <property type="entry name" value="H-NS_C_dom"/>
</dbReference>
<evidence type="ECO:0000313" key="7">
    <source>
        <dbReference type="EMBL" id="MDG9698667.1"/>
    </source>
</evidence>
<dbReference type="AlphaFoldDB" id="A0AAW6RL89"/>
<dbReference type="Proteomes" id="UP001237156">
    <property type="component" value="Unassembled WGS sequence"/>
</dbReference>
<feature type="compositionally biased region" description="Low complexity" evidence="5">
    <location>
        <begin position="50"/>
        <end position="61"/>
    </location>
</feature>
<feature type="domain" description="DNA-binding protein H-NS-like C-terminal" evidence="6">
    <location>
        <begin position="57"/>
        <end position="96"/>
    </location>
</feature>
<evidence type="ECO:0000256" key="2">
    <source>
        <dbReference type="ARBA" id="ARBA00010610"/>
    </source>
</evidence>
<evidence type="ECO:0000256" key="5">
    <source>
        <dbReference type="SAM" id="MobiDB-lite"/>
    </source>
</evidence>
<dbReference type="GO" id="GO:0003677">
    <property type="term" value="F:DNA binding"/>
    <property type="evidence" value="ECO:0007669"/>
    <property type="project" value="UniProtKB-KW"/>
</dbReference>
<dbReference type="Gene3D" id="4.10.430.30">
    <property type="match status" value="1"/>
</dbReference>
<dbReference type="PANTHER" id="PTHR38097:SF2">
    <property type="entry name" value="DNA-BINDING PROTEIN STPA"/>
    <property type="match status" value="1"/>
</dbReference>
<dbReference type="PANTHER" id="PTHR38097">
    <property type="match status" value="1"/>
</dbReference>
<keyword evidence="4" id="KW-0238">DNA-binding</keyword>
<sequence length="97" mass="10752">MSSLKDLLQQREQLNAQIEQARQSELSEALAKVHAVIQEYGLTQQDIFPSSGRRSSRAAGSKVPPKYRDPATGATWTGRGKPPKWIEGKDRSAYLIA</sequence>
<evidence type="ECO:0000256" key="3">
    <source>
        <dbReference type="ARBA" id="ARBA00022490"/>
    </source>
</evidence>
<accession>A0AAW6RL89</accession>